<keyword evidence="2" id="KW-0472">Membrane</keyword>
<evidence type="ECO:0008006" key="6">
    <source>
        <dbReference type="Google" id="ProtNLM"/>
    </source>
</evidence>
<feature type="signal peptide" evidence="3">
    <location>
        <begin position="1"/>
        <end position="37"/>
    </location>
</feature>
<dbReference type="RefSeq" id="WP_075375827.1">
    <property type="nucleotide sequence ID" value="NZ_MSKJ01000001.1"/>
</dbReference>
<evidence type="ECO:0000313" key="5">
    <source>
        <dbReference type="Proteomes" id="UP000186857"/>
    </source>
</evidence>
<feature type="compositionally biased region" description="Low complexity" evidence="1">
    <location>
        <begin position="257"/>
        <end position="296"/>
    </location>
</feature>
<protein>
    <recommendedName>
        <fullName evidence="6">Viral protein TPX</fullName>
    </recommendedName>
</protein>
<comment type="caution">
    <text evidence="4">The sequence shown here is derived from an EMBL/GenBank/DDBJ whole genome shotgun (WGS) entry which is preliminary data.</text>
</comment>
<feature type="compositionally biased region" description="Polar residues" evidence="1">
    <location>
        <begin position="243"/>
        <end position="256"/>
    </location>
</feature>
<evidence type="ECO:0000256" key="2">
    <source>
        <dbReference type="SAM" id="Phobius"/>
    </source>
</evidence>
<dbReference type="Proteomes" id="UP000186857">
    <property type="component" value="Unassembled WGS sequence"/>
</dbReference>
<organism evidence="4 5">
    <name type="scientific">Actinomyces oris</name>
    <dbReference type="NCBI Taxonomy" id="544580"/>
    <lineage>
        <taxon>Bacteria</taxon>
        <taxon>Bacillati</taxon>
        <taxon>Actinomycetota</taxon>
        <taxon>Actinomycetes</taxon>
        <taxon>Actinomycetales</taxon>
        <taxon>Actinomycetaceae</taxon>
        <taxon>Actinomyces</taxon>
    </lineage>
</organism>
<feature type="chain" id="PRO_5012909401" description="Viral protein TPX" evidence="3">
    <location>
        <begin position="38"/>
        <end position="311"/>
    </location>
</feature>
<evidence type="ECO:0000313" key="4">
    <source>
        <dbReference type="EMBL" id="OLO46373.1"/>
    </source>
</evidence>
<proteinExistence type="predicted"/>
<evidence type="ECO:0000256" key="1">
    <source>
        <dbReference type="SAM" id="MobiDB-lite"/>
    </source>
</evidence>
<evidence type="ECO:0000256" key="3">
    <source>
        <dbReference type="SAM" id="SignalP"/>
    </source>
</evidence>
<dbReference type="AlphaFoldDB" id="A0A1Q8VE62"/>
<reference evidence="4 5" key="1">
    <citation type="submission" date="2016-12" db="EMBL/GenBank/DDBJ databases">
        <title>Genomic Comparison of strains in the 'Actinomyces naeslundii' Group.</title>
        <authorList>
            <person name="Mughal S.R."/>
            <person name="Do T."/>
            <person name="Gilbert S.C."/>
            <person name="Witherden E.A."/>
            <person name="Didelot X."/>
            <person name="Beighton D."/>
        </authorList>
    </citation>
    <scope>NUCLEOTIDE SEQUENCE [LARGE SCALE GENOMIC DNA]</scope>
    <source>
        <strain evidence="4 5">CCUG 33920</strain>
    </source>
</reference>
<gene>
    <name evidence="4" type="ORF">BKH29_00610</name>
</gene>
<feature type="region of interest" description="Disordered" evidence="1">
    <location>
        <begin position="222"/>
        <end position="311"/>
    </location>
</feature>
<accession>A0A1Q8VE62</accession>
<name>A0A1Q8VE62_9ACTO</name>
<dbReference type="EMBL" id="MSKJ01000001">
    <property type="protein sequence ID" value="OLO46373.1"/>
    <property type="molecule type" value="Genomic_DNA"/>
</dbReference>
<keyword evidence="2" id="KW-0812">Transmembrane</keyword>
<keyword evidence="3" id="KW-0732">Signal</keyword>
<feature type="transmembrane region" description="Helical" evidence="2">
    <location>
        <begin position="191"/>
        <end position="214"/>
    </location>
</feature>
<sequence>MTSAITHRIPRPLSVLTALAALALSAPLALVGAPGHAAPAADENSLSFKGSMDIVVNSDQTYTAKFVMSASTEIPLEKTCTDEAFKTPGATSVKNMKVNYKEEGDTATCTAEGTEKVSDSKGLVTHKNGEYTVETPDFGTDSADANISFSQSVTFPGKVTEADGGKVEGNKVSFTDGSTHTVKGKDGSMSMWVWILVGVGALVLIAGLVAFFIIRGKKNKTQAPYGAPAQGYDPNQAFPAQPGQPTGYSTPQAQPEQTGYGAPQAQQPGQQTGYGAPQAQQPGQQTGYGAPQAQQPGQPPYDNGQPGQSAY</sequence>
<keyword evidence="2" id="KW-1133">Transmembrane helix</keyword>